<dbReference type="EMBL" id="KJ567043">
    <property type="protein sequence ID" value="AID58960.1"/>
    <property type="molecule type" value="Genomic_DNA"/>
</dbReference>
<keyword evidence="2" id="KW-1185">Reference proteome</keyword>
<gene>
    <name evidence="1" type="primary">141</name>
    <name evidence="1" type="ORF">PBI_GAIA_141</name>
</gene>
<proteinExistence type="predicted"/>
<dbReference type="GeneID" id="23679647"/>
<dbReference type="RefSeq" id="YP_009124883.1">
    <property type="nucleotide sequence ID" value="NC_026590.1"/>
</dbReference>
<dbReference type="OrthoDB" id="22659at10239"/>
<evidence type="ECO:0000313" key="1">
    <source>
        <dbReference type="EMBL" id="AID58960.1"/>
    </source>
</evidence>
<name>A0A068F8X1_9CAUD</name>
<dbReference type="Proteomes" id="UP000027491">
    <property type="component" value="Segment"/>
</dbReference>
<protein>
    <submittedName>
        <fullName evidence="1">Uncharacterized protein</fullName>
    </submittedName>
</protein>
<dbReference type="KEGG" id="vg:23679647"/>
<accession>A0A068F8X1</accession>
<sequence>MASHSCSVCGEPFDKGEPRITVSGQPLHPWCDLSESAPSFCDVPGCGFRWTYHRGECVV</sequence>
<evidence type="ECO:0000313" key="2">
    <source>
        <dbReference type="Proteomes" id="UP000027491"/>
    </source>
</evidence>
<reference evidence="1 2" key="1">
    <citation type="submission" date="2014-03" db="EMBL/GenBank/DDBJ databases">
        <authorList>
            <person name="Yoder B.A."/>
            <person name="Colicchio M.A."/>
            <person name="Schafer C.E."/>
            <person name="Abrahim M.R."/>
            <person name="Adkins N.L."/>
            <person name="Burke K.A."/>
            <person name="Churilla B.M."/>
            <person name="Cohen K.L."/>
            <person name="Fasoranti T.O."/>
            <person name="Genkil J.S."/>
            <person name="Kramer Z.J."/>
            <person name="Prout A.K."/>
            <person name="Schwarz A.G."/>
            <person name="Tish M."/>
            <person name="Vispute N."/>
            <person name="Wilkes K.E."/>
            <person name="Williams C.R."/>
            <person name="Xiao X."/>
            <person name="Yu V.J."/>
            <person name="Lapin J.S."/>
            <person name="Ott C.T."/>
            <person name="Walburn T.D."/>
            <person name="Bradley K.W."/>
            <person name="Clarke D.Q."/>
            <person name="Lewis M.F."/>
            <person name="Barker L.P."/>
            <person name="Bailey C."/>
            <person name="Asai D.J."/>
            <person name="Bowman C.A."/>
            <person name="Russell D.A."/>
            <person name="Pope W.H."/>
            <person name="Jacobs-Sera D."/>
            <person name="Hendrix R.W."/>
            <person name="Hatfull G.F."/>
        </authorList>
    </citation>
    <scope>NUCLEOTIDE SEQUENCE [LARGE SCALE GENOMIC DNA]</scope>
</reference>
<organism evidence="1 2">
    <name type="scientific">Mycobacterium phage Gaia</name>
    <dbReference type="NCBI Taxonomy" id="1486472"/>
    <lineage>
        <taxon>Viruses</taxon>
        <taxon>Duplodnaviria</taxon>
        <taxon>Heunggongvirae</taxon>
        <taxon>Uroviricota</taxon>
        <taxon>Caudoviricetes</taxon>
        <taxon>Gaiavirus</taxon>
        <taxon>Gaiavirus gaia</taxon>
    </lineage>
</organism>